<accession>A0AAI8YIB2</accession>
<dbReference type="Proteomes" id="UP001295740">
    <property type="component" value="Unassembled WGS sequence"/>
</dbReference>
<name>A0AAI8YIB2_9PEZI</name>
<proteinExistence type="predicted"/>
<gene>
    <name evidence="1" type="ORF">KHLLAP_LOCUS8777</name>
</gene>
<reference evidence="1" key="1">
    <citation type="submission" date="2023-10" db="EMBL/GenBank/DDBJ databases">
        <authorList>
            <person name="Hackl T."/>
        </authorList>
    </citation>
    <scope>NUCLEOTIDE SEQUENCE</scope>
</reference>
<comment type="caution">
    <text evidence="1">The sequence shown here is derived from an EMBL/GenBank/DDBJ whole genome shotgun (WGS) entry which is preliminary data.</text>
</comment>
<dbReference type="EMBL" id="CAUWAG010000010">
    <property type="protein sequence ID" value="CAJ2508309.1"/>
    <property type="molecule type" value="Genomic_DNA"/>
</dbReference>
<organism evidence="1 2">
    <name type="scientific">Anthostomella pinea</name>
    <dbReference type="NCBI Taxonomy" id="933095"/>
    <lineage>
        <taxon>Eukaryota</taxon>
        <taxon>Fungi</taxon>
        <taxon>Dikarya</taxon>
        <taxon>Ascomycota</taxon>
        <taxon>Pezizomycotina</taxon>
        <taxon>Sordariomycetes</taxon>
        <taxon>Xylariomycetidae</taxon>
        <taxon>Xylariales</taxon>
        <taxon>Xylariaceae</taxon>
        <taxon>Anthostomella</taxon>
    </lineage>
</organism>
<evidence type="ECO:0000313" key="1">
    <source>
        <dbReference type="EMBL" id="CAJ2508309.1"/>
    </source>
</evidence>
<dbReference type="AlphaFoldDB" id="A0AAI8YIB2"/>
<protein>
    <submittedName>
        <fullName evidence="1">Uu.00g094950.m01.CDS01</fullName>
    </submittedName>
</protein>
<sequence>MSSDQPGDPLPPARCEVQHRRDHKQLCELIKENRLDVNEQERKLRAISRLSGNAGDVFEQWRGRFWRLAESRPYMIARQGLVDSLLNINTRMASQEAADHLWDMLQLARNDGMGIRNQLPGQLLRLGQDQEAYDFMKWWTVTENDDQHDASNMSLPYLDVHGADVFEPVALFIKDPPIGELTPRVCVTLIKLRLLNDLETLQKAPGASLESRRESVGPIVKKREDILNRDDQGPYIEELKTQIKALYESVKQSNNYFWPALCSPAKTMNQPLPGSFSPGSPQEAHVMLRYNVDSWYETKGTTRPIKVLMRGTY</sequence>
<keyword evidence="2" id="KW-1185">Reference proteome</keyword>
<evidence type="ECO:0000313" key="2">
    <source>
        <dbReference type="Proteomes" id="UP001295740"/>
    </source>
</evidence>